<keyword evidence="8 10" id="KW-1133">Transmembrane helix</keyword>
<dbReference type="InterPro" id="IPR036890">
    <property type="entry name" value="HATPase_C_sf"/>
</dbReference>
<evidence type="ECO:0000256" key="4">
    <source>
        <dbReference type="ARBA" id="ARBA00022553"/>
    </source>
</evidence>
<proteinExistence type="predicted"/>
<keyword evidence="6 10" id="KW-0812">Transmembrane</keyword>
<keyword evidence="4" id="KW-0597">Phosphoprotein</keyword>
<dbReference type="RefSeq" id="WP_284308998.1">
    <property type="nucleotide sequence ID" value="NZ_BSPB01000048.1"/>
</dbReference>
<dbReference type="Gene3D" id="1.10.287.130">
    <property type="match status" value="1"/>
</dbReference>
<evidence type="ECO:0000256" key="2">
    <source>
        <dbReference type="ARBA" id="ARBA00004370"/>
    </source>
</evidence>
<accession>A0ABQ6C988</accession>
<dbReference type="PROSITE" id="PS50109">
    <property type="entry name" value="HIS_KIN"/>
    <property type="match status" value="1"/>
</dbReference>
<name>A0ABQ6C988_9BURK</name>
<feature type="domain" description="Histidine kinase" evidence="12">
    <location>
        <begin position="261"/>
        <end position="463"/>
    </location>
</feature>
<keyword evidence="11" id="KW-0732">Signal</keyword>
<feature type="signal peptide" evidence="11">
    <location>
        <begin position="1"/>
        <end position="23"/>
    </location>
</feature>
<dbReference type="PANTHER" id="PTHR45436">
    <property type="entry name" value="SENSOR HISTIDINE KINASE YKOH"/>
    <property type="match status" value="1"/>
</dbReference>
<feature type="chain" id="PRO_5047282999" description="histidine kinase" evidence="11">
    <location>
        <begin position="24"/>
        <end position="468"/>
    </location>
</feature>
<dbReference type="Pfam" id="PF00512">
    <property type="entry name" value="HisKA"/>
    <property type="match status" value="1"/>
</dbReference>
<dbReference type="Proteomes" id="UP001156903">
    <property type="component" value="Unassembled WGS sequence"/>
</dbReference>
<comment type="subcellular location">
    <subcellularLocation>
        <location evidence="2">Membrane</location>
    </subcellularLocation>
</comment>
<dbReference type="InterPro" id="IPR004358">
    <property type="entry name" value="Sig_transdc_His_kin-like_C"/>
</dbReference>
<dbReference type="Pfam" id="PF02518">
    <property type="entry name" value="HATPase_c"/>
    <property type="match status" value="1"/>
</dbReference>
<dbReference type="InterPro" id="IPR003594">
    <property type="entry name" value="HATPase_dom"/>
</dbReference>
<evidence type="ECO:0000256" key="10">
    <source>
        <dbReference type="SAM" id="Phobius"/>
    </source>
</evidence>
<dbReference type="PANTHER" id="PTHR45436:SF5">
    <property type="entry name" value="SENSOR HISTIDINE KINASE TRCS"/>
    <property type="match status" value="1"/>
</dbReference>
<gene>
    <name evidence="13" type="ORF">GCM10007935_36780</name>
</gene>
<dbReference type="InterPro" id="IPR003661">
    <property type="entry name" value="HisK_dim/P_dom"/>
</dbReference>
<keyword evidence="9 10" id="KW-0472">Membrane</keyword>
<dbReference type="InterPro" id="IPR050428">
    <property type="entry name" value="TCS_sensor_his_kinase"/>
</dbReference>
<sequence>MTTRLPLAVAAMVLIAAAGTTQWAVQGLSQQIERQLDRMGQIYLDGLGAALLPPVIRDDREGIARTLQEALRLHEGLVDRRLFVLDAQRQPLARADRAGLEPVAMPEAVAQSPYGHWLDDEDSSYWIWRPLTDDRLDSQASEPLRVVANLDVTSYVSERRQLWWRVVALDLALSLACALVALVLVRRLQRPVAVLTEHLQRSTEQGPEPVPQGLVNDDDQETARLLQAYNHMALAAQDREALLTRMAEQEREAVLGRMAATLAHEVRNPLAGVLTAIDTLRKFGDQPQTRAEALDFMERGMRALAGVADATLATHRPPQDLQAFGPQDLLDIQRLIEPQARRARVRLHVDSTLAQAVPVGGHEVRQILLNLLLNAVKASPADSDVTLRCTLQPLDLRLEVLDPGPGMPAVLAQHLQAGTEPTDEAGLGVAVVIRLLQQLRGRVTVVAQPGRGTHITLDLPLAPTPAAD</sequence>
<evidence type="ECO:0000256" key="5">
    <source>
        <dbReference type="ARBA" id="ARBA00022679"/>
    </source>
</evidence>
<evidence type="ECO:0000256" key="1">
    <source>
        <dbReference type="ARBA" id="ARBA00000085"/>
    </source>
</evidence>
<evidence type="ECO:0000256" key="11">
    <source>
        <dbReference type="SAM" id="SignalP"/>
    </source>
</evidence>
<comment type="catalytic activity">
    <reaction evidence="1">
        <text>ATP + protein L-histidine = ADP + protein N-phospho-L-histidine.</text>
        <dbReference type="EC" id="2.7.13.3"/>
    </reaction>
</comment>
<evidence type="ECO:0000256" key="6">
    <source>
        <dbReference type="ARBA" id="ARBA00022692"/>
    </source>
</evidence>
<dbReference type="SUPFAM" id="SSF55874">
    <property type="entry name" value="ATPase domain of HSP90 chaperone/DNA topoisomerase II/histidine kinase"/>
    <property type="match status" value="1"/>
</dbReference>
<keyword evidence="5" id="KW-0808">Transferase</keyword>
<dbReference type="EMBL" id="BSPB01000048">
    <property type="protein sequence ID" value="GLS16238.1"/>
    <property type="molecule type" value="Genomic_DNA"/>
</dbReference>
<dbReference type="Gene3D" id="3.30.565.10">
    <property type="entry name" value="Histidine kinase-like ATPase, C-terminal domain"/>
    <property type="match status" value="1"/>
</dbReference>
<dbReference type="SMART" id="SM00388">
    <property type="entry name" value="HisKA"/>
    <property type="match status" value="1"/>
</dbReference>
<evidence type="ECO:0000313" key="14">
    <source>
        <dbReference type="Proteomes" id="UP001156903"/>
    </source>
</evidence>
<dbReference type="SUPFAM" id="SSF47384">
    <property type="entry name" value="Homodimeric domain of signal transducing histidine kinase"/>
    <property type="match status" value="1"/>
</dbReference>
<comment type="caution">
    <text evidence="13">The sequence shown here is derived from an EMBL/GenBank/DDBJ whole genome shotgun (WGS) entry which is preliminary data.</text>
</comment>
<evidence type="ECO:0000256" key="8">
    <source>
        <dbReference type="ARBA" id="ARBA00022989"/>
    </source>
</evidence>
<keyword evidence="7" id="KW-0418">Kinase</keyword>
<dbReference type="InterPro" id="IPR036097">
    <property type="entry name" value="HisK_dim/P_sf"/>
</dbReference>
<evidence type="ECO:0000259" key="12">
    <source>
        <dbReference type="PROSITE" id="PS50109"/>
    </source>
</evidence>
<evidence type="ECO:0000256" key="7">
    <source>
        <dbReference type="ARBA" id="ARBA00022777"/>
    </source>
</evidence>
<feature type="transmembrane region" description="Helical" evidence="10">
    <location>
        <begin position="162"/>
        <end position="185"/>
    </location>
</feature>
<evidence type="ECO:0000256" key="9">
    <source>
        <dbReference type="ARBA" id="ARBA00023136"/>
    </source>
</evidence>
<protein>
    <recommendedName>
        <fullName evidence="3">histidine kinase</fullName>
        <ecNumber evidence="3">2.7.13.3</ecNumber>
    </recommendedName>
</protein>
<dbReference type="SMART" id="SM00387">
    <property type="entry name" value="HATPase_c"/>
    <property type="match status" value="1"/>
</dbReference>
<dbReference type="InterPro" id="IPR005467">
    <property type="entry name" value="His_kinase_dom"/>
</dbReference>
<dbReference type="EC" id="2.7.13.3" evidence="3"/>
<organism evidence="13 14">
    <name type="scientific">Hydrogenophaga electricum</name>
    <dbReference type="NCBI Taxonomy" id="1230953"/>
    <lineage>
        <taxon>Bacteria</taxon>
        <taxon>Pseudomonadati</taxon>
        <taxon>Pseudomonadota</taxon>
        <taxon>Betaproteobacteria</taxon>
        <taxon>Burkholderiales</taxon>
        <taxon>Comamonadaceae</taxon>
        <taxon>Hydrogenophaga</taxon>
    </lineage>
</organism>
<keyword evidence="14" id="KW-1185">Reference proteome</keyword>
<evidence type="ECO:0000256" key="3">
    <source>
        <dbReference type="ARBA" id="ARBA00012438"/>
    </source>
</evidence>
<dbReference type="CDD" id="cd00082">
    <property type="entry name" value="HisKA"/>
    <property type="match status" value="1"/>
</dbReference>
<evidence type="ECO:0000313" key="13">
    <source>
        <dbReference type="EMBL" id="GLS16238.1"/>
    </source>
</evidence>
<reference evidence="14" key="1">
    <citation type="journal article" date="2019" name="Int. J. Syst. Evol. Microbiol.">
        <title>The Global Catalogue of Microorganisms (GCM) 10K type strain sequencing project: providing services to taxonomists for standard genome sequencing and annotation.</title>
        <authorList>
            <consortium name="The Broad Institute Genomics Platform"/>
            <consortium name="The Broad Institute Genome Sequencing Center for Infectious Disease"/>
            <person name="Wu L."/>
            <person name="Ma J."/>
        </authorList>
    </citation>
    <scope>NUCLEOTIDE SEQUENCE [LARGE SCALE GENOMIC DNA]</scope>
    <source>
        <strain evidence="14">NBRC 109341</strain>
    </source>
</reference>
<dbReference type="PRINTS" id="PR00344">
    <property type="entry name" value="BCTRLSENSOR"/>
</dbReference>